<accession>A0A927BXV7</accession>
<evidence type="ECO:0000313" key="1">
    <source>
        <dbReference type="EMBL" id="MBD2847745.1"/>
    </source>
</evidence>
<evidence type="ECO:0000313" key="2">
    <source>
        <dbReference type="Proteomes" id="UP000621560"/>
    </source>
</evidence>
<comment type="caution">
    <text evidence="1">The sequence shown here is derived from an EMBL/GenBank/DDBJ whole genome shotgun (WGS) entry which is preliminary data.</text>
</comment>
<sequence>MKERYYSTVEYTDRFGKANRRFEIYADEGAKPTIGDYVDAFARSGMDVQITDFLDMIFKPTDPAISPLISLRVIRTLKDYS</sequence>
<gene>
    <name evidence="1" type="ORF">IDH44_21340</name>
</gene>
<reference evidence="1" key="1">
    <citation type="submission" date="2020-09" db="EMBL/GenBank/DDBJ databases">
        <title>A novel bacterium of genus Paenibacillus, isolated from South China Sea.</title>
        <authorList>
            <person name="Huang H."/>
            <person name="Mo K."/>
            <person name="Hu Y."/>
        </authorList>
    </citation>
    <scope>NUCLEOTIDE SEQUENCE</scope>
    <source>
        <strain evidence="1">IB182496</strain>
    </source>
</reference>
<dbReference type="EMBL" id="JACXIZ010000044">
    <property type="protein sequence ID" value="MBD2847745.1"/>
    <property type="molecule type" value="Genomic_DNA"/>
</dbReference>
<organism evidence="1 2">
    <name type="scientific">Paenibacillus sabuli</name>
    <dbReference type="NCBI Taxonomy" id="2772509"/>
    <lineage>
        <taxon>Bacteria</taxon>
        <taxon>Bacillati</taxon>
        <taxon>Bacillota</taxon>
        <taxon>Bacilli</taxon>
        <taxon>Bacillales</taxon>
        <taxon>Paenibacillaceae</taxon>
        <taxon>Paenibacillus</taxon>
    </lineage>
</organism>
<keyword evidence="2" id="KW-1185">Reference proteome</keyword>
<proteinExistence type="predicted"/>
<dbReference type="Proteomes" id="UP000621560">
    <property type="component" value="Unassembled WGS sequence"/>
</dbReference>
<dbReference type="RefSeq" id="WP_190920849.1">
    <property type="nucleotide sequence ID" value="NZ_JACXIZ010000044.1"/>
</dbReference>
<dbReference type="AlphaFoldDB" id="A0A927BXV7"/>
<name>A0A927BXV7_9BACL</name>
<protein>
    <submittedName>
        <fullName evidence="1">Uncharacterized protein</fullName>
    </submittedName>
</protein>